<evidence type="ECO:0000259" key="5">
    <source>
        <dbReference type="Pfam" id="PF12295"/>
    </source>
</evidence>
<sequence>MSDNIQETIVDLLNQALLYGNDSTRVKHLRHVQELILRKDPSLLNHFLEEVLSFQTDKSPEIKKTIISFIEEACQQNPKLIVKVIDSLTLLLHDDNVFVQKKLILSMVSIYKSTLAWLSKSESIDELVCSVWDMMTNIKNHIVSILNSNDDRLCTVAIKFIEMLALTLTRHEQDFSINSNANDNEILFRTKLEQEEKEMTEKLLEFILSEKLSSVNLIAAVEAVSNIARQRSDYISRILQIFEVLHVNLSSNFIDSQVSSVRKTIKLKLLNLLKYSASSSIQSQYSTLLADFGATQAEILKYSPKVVQESKRKFISNDHSENIKKSKTMNNVKLDIDQDIKQEKSVPNIIDVQRNDLLPWVSSTVDHKILSTSIDFISNSSKQQKKIKSFKLSNALKPLEFNDIQRMSLDSFHRVLNAEVICDGHGVDQIRQKVMTRLVCLFEQSFRNIYEDYIFADVRERYDLAFIWLYQEYVYANGYLTIFDRNKKKNFTKYDNILCRLLEYFFQEKYEDLFSRLITSAPIITDNALFILKRYCQNENYSHHGMNILRSLIISRIIIREKCLNLLLILTHNEDISIRNNSLNVIQSLHEKKEFKISIEQYALKCLSYLRTLKPPEILFSDNEKLLIVPADAWTEDSIHRCLSLYLSLISSSHHLIQPLSNIYIEVDKDIKRVILQILETPVRAMGVASLELLKLVKNCPIGAEALITHILHIHTQQMTPSRDIVENIQDLYHKRIPDVRLLIPILSGLGKCDIINTLPKFIKLPLPMVKEVFKRVLSLKDSSRTLKTNLILPSELLIALHRISLEECELKTIINATSICFNECSTYTSDILVDVLQQLVEMTPIPILFMRTVLQAFSFYPKMVHFIMNILQRLISKQAWKQPRIWEGFIKCCEKTRPHSYPILLQLPPAQLKHVLQITSELRDGLVGHIRSMSSAQHSSIPSSRSIVIEDDSENILPVSLSNSTQ</sequence>
<comment type="subcellular location">
    <subcellularLocation>
        <location evidence="1">Nucleus</location>
    </subcellularLocation>
</comment>
<dbReference type="InterPro" id="IPR021850">
    <property type="entry name" value="Symplekin/Pta1"/>
</dbReference>
<comment type="caution">
    <text evidence="6">The sequence shown here is derived from an EMBL/GenBank/DDBJ whole genome shotgun (WGS) entry which is preliminary data.</text>
</comment>
<evidence type="ECO:0000313" key="7">
    <source>
        <dbReference type="Proteomes" id="UP000663825"/>
    </source>
</evidence>
<feature type="domain" description="Symplekin C-terminal" evidence="5">
    <location>
        <begin position="739"/>
        <end position="918"/>
    </location>
</feature>
<gene>
    <name evidence="6" type="ORF">TIS948_LOCUS16438</name>
</gene>
<dbReference type="InterPro" id="IPR022075">
    <property type="entry name" value="Symplekin_C"/>
</dbReference>
<dbReference type="GO" id="GO:0005847">
    <property type="term" value="C:mRNA cleavage and polyadenylation specificity factor complex"/>
    <property type="evidence" value="ECO:0007669"/>
    <property type="project" value="TreeGrafter"/>
</dbReference>
<dbReference type="InterPro" id="IPR032460">
    <property type="entry name" value="Symplekin/Pta1_N"/>
</dbReference>
<protein>
    <recommendedName>
        <fullName evidence="8">Symplekin</fullName>
    </recommendedName>
</protein>
<dbReference type="AlphaFoldDB" id="A0A817RPT6"/>
<feature type="domain" description="Symplekin/Pta1 N-terminal" evidence="4">
    <location>
        <begin position="98"/>
        <end position="312"/>
    </location>
</feature>
<dbReference type="InterPro" id="IPR011989">
    <property type="entry name" value="ARM-like"/>
</dbReference>
<dbReference type="Pfam" id="PF11935">
    <property type="entry name" value="SYMPK_PTA1_N"/>
    <property type="match status" value="1"/>
</dbReference>
<dbReference type="EMBL" id="CAJNXB010002700">
    <property type="protein sequence ID" value="CAF3272970.1"/>
    <property type="molecule type" value="Genomic_DNA"/>
</dbReference>
<dbReference type="InterPro" id="IPR016024">
    <property type="entry name" value="ARM-type_fold"/>
</dbReference>
<proteinExistence type="predicted"/>
<evidence type="ECO:0000313" key="6">
    <source>
        <dbReference type="EMBL" id="CAF3272970.1"/>
    </source>
</evidence>
<evidence type="ECO:0000256" key="2">
    <source>
        <dbReference type="ARBA" id="ARBA00022664"/>
    </source>
</evidence>
<dbReference type="Proteomes" id="UP000663825">
    <property type="component" value="Unassembled WGS sequence"/>
</dbReference>
<evidence type="ECO:0008006" key="8">
    <source>
        <dbReference type="Google" id="ProtNLM"/>
    </source>
</evidence>
<keyword evidence="2" id="KW-0507">mRNA processing</keyword>
<evidence type="ECO:0000256" key="1">
    <source>
        <dbReference type="ARBA" id="ARBA00004123"/>
    </source>
</evidence>
<name>A0A817RPT6_9BILA</name>
<dbReference type="Gene3D" id="1.25.10.10">
    <property type="entry name" value="Leucine-rich Repeat Variant"/>
    <property type="match status" value="1"/>
</dbReference>
<keyword evidence="3" id="KW-0539">Nucleus</keyword>
<dbReference type="SUPFAM" id="SSF48371">
    <property type="entry name" value="ARM repeat"/>
    <property type="match status" value="1"/>
</dbReference>
<dbReference type="PANTHER" id="PTHR15245:SF20">
    <property type="entry name" value="SYMPLEKIN"/>
    <property type="match status" value="1"/>
</dbReference>
<dbReference type="OrthoDB" id="331600at2759"/>
<evidence type="ECO:0000256" key="3">
    <source>
        <dbReference type="ARBA" id="ARBA00023242"/>
    </source>
</evidence>
<organism evidence="6 7">
    <name type="scientific">Rotaria socialis</name>
    <dbReference type="NCBI Taxonomy" id="392032"/>
    <lineage>
        <taxon>Eukaryota</taxon>
        <taxon>Metazoa</taxon>
        <taxon>Spiralia</taxon>
        <taxon>Gnathifera</taxon>
        <taxon>Rotifera</taxon>
        <taxon>Eurotatoria</taxon>
        <taxon>Bdelloidea</taxon>
        <taxon>Philodinida</taxon>
        <taxon>Philodinidae</taxon>
        <taxon>Rotaria</taxon>
    </lineage>
</organism>
<evidence type="ECO:0000259" key="4">
    <source>
        <dbReference type="Pfam" id="PF11935"/>
    </source>
</evidence>
<dbReference type="PANTHER" id="PTHR15245">
    <property type="entry name" value="SYMPLEKIN-RELATED"/>
    <property type="match status" value="1"/>
</dbReference>
<reference evidence="6" key="1">
    <citation type="submission" date="2021-02" db="EMBL/GenBank/DDBJ databases">
        <authorList>
            <person name="Nowell W R."/>
        </authorList>
    </citation>
    <scope>NUCLEOTIDE SEQUENCE</scope>
</reference>
<dbReference type="Pfam" id="PF12295">
    <property type="entry name" value="Symplekin_C"/>
    <property type="match status" value="1"/>
</dbReference>
<accession>A0A817RPT6</accession>
<dbReference type="GO" id="GO:0006397">
    <property type="term" value="P:mRNA processing"/>
    <property type="evidence" value="ECO:0007669"/>
    <property type="project" value="UniProtKB-KW"/>
</dbReference>